<feature type="region of interest" description="Disordered" evidence="1">
    <location>
        <begin position="139"/>
        <end position="158"/>
    </location>
</feature>
<dbReference type="RefSeq" id="WP_067586845.1">
    <property type="nucleotide sequence ID" value="NZ_JABMCZ010000005.1"/>
</dbReference>
<dbReference type="AlphaFoldDB" id="A0A164NZV1"/>
<protein>
    <submittedName>
        <fullName evidence="2">Uncharacterized protein</fullName>
    </submittedName>
</protein>
<dbReference type="EMBL" id="LWGR01000004">
    <property type="protein sequence ID" value="KZM74930.1"/>
    <property type="molecule type" value="Genomic_DNA"/>
</dbReference>
<proteinExistence type="predicted"/>
<gene>
    <name evidence="2" type="ORF">AWN90_23240</name>
</gene>
<feature type="compositionally biased region" description="Polar residues" evidence="1">
    <location>
        <begin position="149"/>
        <end position="158"/>
    </location>
</feature>
<evidence type="ECO:0000313" key="2">
    <source>
        <dbReference type="EMBL" id="KZM74930.1"/>
    </source>
</evidence>
<organism evidence="2 3">
    <name type="scientific">Nocardia terpenica</name>
    <dbReference type="NCBI Taxonomy" id="455432"/>
    <lineage>
        <taxon>Bacteria</taxon>
        <taxon>Bacillati</taxon>
        <taxon>Actinomycetota</taxon>
        <taxon>Actinomycetes</taxon>
        <taxon>Mycobacteriales</taxon>
        <taxon>Nocardiaceae</taxon>
        <taxon>Nocardia</taxon>
    </lineage>
</organism>
<comment type="caution">
    <text evidence="2">The sequence shown here is derived from an EMBL/GenBank/DDBJ whole genome shotgun (WGS) entry which is preliminary data.</text>
</comment>
<keyword evidence="3" id="KW-1185">Reference proteome</keyword>
<dbReference type="Proteomes" id="UP000076512">
    <property type="component" value="Unassembled WGS sequence"/>
</dbReference>
<name>A0A164NZV1_9NOCA</name>
<reference evidence="2 3" key="1">
    <citation type="submission" date="2016-04" db="EMBL/GenBank/DDBJ databases">
        <authorList>
            <person name="Evans L.H."/>
            <person name="Alamgir A."/>
            <person name="Owens N."/>
            <person name="Weber N.D."/>
            <person name="Virtaneva K."/>
            <person name="Barbian K."/>
            <person name="Babar A."/>
            <person name="Rosenke K."/>
        </authorList>
    </citation>
    <scope>NUCLEOTIDE SEQUENCE [LARGE SCALE GENOMIC DNA]</scope>
    <source>
        <strain evidence="2 3">IFM 0406</strain>
    </source>
</reference>
<accession>A0A164NZV1</accession>
<evidence type="ECO:0000256" key="1">
    <source>
        <dbReference type="SAM" id="MobiDB-lite"/>
    </source>
</evidence>
<dbReference type="OrthoDB" id="9969722at2"/>
<evidence type="ECO:0000313" key="3">
    <source>
        <dbReference type="Proteomes" id="UP000076512"/>
    </source>
</evidence>
<sequence>MTVSTRTIYDWAELYTLPSEIKFTDSSGTDYWTLGDGHIVDDTAHFVSYDAIELPVTLADTHPYRMKVYKMFGLPKWAARSVGRGIFQSFDTWNEAIHWAQGTSTKTSVLRNKHTRQLRTSVHPMISAVFMARHRRHLTSPDSEHLPGHSSSPGCGDRQTTYIKVRSRLHTHVSDLIAGLTGHPHAQIYAVMVFHNPEDFQAACRAMRDRHGMSAG</sequence>